<dbReference type="Gramene" id="TKW24420">
    <property type="protein sequence ID" value="TKW24420"/>
    <property type="gene ID" value="SEVIR_3G050050v2"/>
</dbReference>
<reference evidence="2" key="1">
    <citation type="submission" date="2019-03" db="EMBL/GenBank/DDBJ databases">
        <title>WGS assembly of Setaria viridis.</title>
        <authorList>
            <person name="Huang P."/>
            <person name="Jenkins J."/>
            <person name="Grimwood J."/>
            <person name="Barry K."/>
            <person name="Healey A."/>
            <person name="Mamidi S."/>
            <person name="Sreedasyam A."/>
            <person name="Shu S."/>
            <person name="Feldman M."/>
            <person name="Wu J."/>
            <person name="Yu Y."/>
            <person name="Chen C."/>
            <person name="Johnson J."/>
            <person name="Rokhsar D."/>
            <person name="Baxter I."/>
            <person name="Schmutz J."/>
            <person name="Brutnell T."/>
            <person name="Kellogg E."/>
        </authorList>
    </citation>
    <scope>NUCLEOTIDE SEQUENCE [LARGE SCALE GENOMIC DNA]</scope>
</reference>
<proteinExistence type="predicted"/>
<feature type="compositionally biased region" description="Polar residues" evidence="1">
    <location>
        <begin position="37"/>
        <end position="46"/>
    </location>
</feature>
<feature type="region of interest" description="Disordered" evidence="1">
    <location>
        <begin position="16"/>
        <end position="46"/>
    </location>
</feature>
<feature type="compositionally biased region" description="Polar residues" evidence="1">
    <location>
        <begin position="18"/>
        <end position="29"/>
    </location>
</feature>
<evidence type="ECO:0000313" key="2">
    <source>
        <dbReference type="EMBL" id="TKW24420.1"/>
    </source>
</evidence>
<evidence type="ECO:0000256" key="1">
    <source>
        <dbReference type="SAM" id="MobiDB-lite"/>
    </source>
</evidence>
<evidence type="ECO:0000313" key="3">
    <source>
        <dbReference type="Proteomes" id="UP000298652"/>
    </source>
</evidence>
<keyword evidence="3" id="KW-1185">Reference proteome</keyword>
<accession>A0A4U6V5G4</accession>
<dbReference type="AlphaFoldDB" id="A0A4U6V5G4"/>
<dbReference type="Proteomes" id="UP000298652">
    <property type="component" value="Chromosome 3"/>
</dbReference>
<dbReference type="EMBL" id="CM016554">
    <property type="protein sequence ID" value="TKW24420.1"/>
    <property type="molecule type" value="Genomic_DNA"/>
</dbReference>
<gene>
    <name evidence="2" type="ORF">SEVIR_3G050050v2</name>
</gene>
<name>A0A4U6V5G4_SETVI</name>
<sequence length="46" mass="5133">MKIFCRDNNSCVPFAPSPTGSRSHYTVSDPNKIATKPQKQNHTISK</sequence>
<protein>
    <submittedName>
        <fullName evidence="2">Uncharacterized protein</fullName>
    </submittedName>
</protein>
<organism evidence="2 3">
    <name type="scientific">Setaria viridis</name>
    <name type="common">Green bristlegrass</name>
    <name type="synonym">Setaria italica subsp. viridis</name>
    <dbReference type="NCBI Taxonomy" id="4556"/>
    <lineage>
        <taxon>Eukaryota</taxon>
        <taxon>Viridiplantae</taxon>
        <taxon>Streptophyta</taxon>
        <taxon>Embryophyta</taxon>
        <taxon>Tracheophyta</taxon>
        <taxon>Spermatophyta</taxon>
        <taxon>Magnoliopsida</taxon>
        <taxon>Liliopsida</taxon>
        <taxon>Poales</taxon>
        <taxon>Poaceae</taxon>
        <taxon>PACMAD clade</taxon>
        <taxon>Panicoideae</taxon>
        <taxon>Panicodae</taxon>
        <taxon>Paniceae</taxon>
        <taxon>Cenchrinae</taxon>
        <taxon>Setaria</taxon>
    </lineage>
</organism>